<dbReference type="RefSeq" id="WP_380217962.1">
    <property type="nucleotide sequence ID" value="NZ_JBHTBN010000005.1"/>
</dbReference>
<feature type="transmembrane region" description="Helical" evidence="2">
    <location>
        <begin position="320"/>
        <end position="339"/>
    </location>
</feature>
<dbReference type="Gene3D" id="1.10.10.10">
    <property type="entry name" value="Winged helix-like DNA-binding domain superfamily/Winged helix DNA-binding domain"/>
    <property type="match status" value="1"/>
</dbReference>
<reference evidence="4" key="1">
    <citation type="journal article" date="2019" name="Int. J. Syst. Evol. Microbiol.">
        <title>The Global Catalogue of Microorganisms (GCM) 10K type strain sequencing project: providing services to taxonomists for standard genome sequencing and annotation.</title>
        <authorList>
            <consortium name="The Broad Institute Genomics Platform"/>
            <consortium name="The Broad Institute Genome Sequencing Center for Infectious Disease"/>
            <person name="Wu L."/>
            <person name="Ma J."/>
        </authorList>
    </citation>
    <scope>NUCLEOTIDE SEQUENCE [LARGE SCALE GENOMIC DNA]</scope>
    <source>
        <strain evidence="4">CGMCC 1.16306</strain>
    </source>
</reference>
<dbReference type="Gene3D" id="1.25.40.10">
    <property type="entry name" value="Tetratricopeptide repeat domain"/>
    <property type="match status" value="1"/>
</dbReference>
<evidence type="ECO:0000313" key="4">
    <source>
        <dbReference type="Proteomes" id="UP001596415"/>
    </source>
</evidence>
<keyword evidence="2" id="KW-0472">Membrane</keyword>
<protein>
    <submittedName>
        <fullName evidence="3">Helix-turn-helix transcriptional regulator</fullName>
    </submittedName>
</protein>
<evidence type="ECO:0000256" key="1">
    <source>
        <dbReference type="SAM" id="Coils"/>
    </source>
</evidence>
<keyword evidence="4" id="KW-1185">Reference proteome</keyword>
<evidence type="ECO:0000256" key="2">
    <source>
        <dbReference type="SAM" id="Phobius"/>
    </source>
</evidence>
<accession>A0ABW2MWH1</accession>
<dbReference type="InterPro" id="IPR036388">
    <property type="entry name" value="WH-like_DNA-bd_sf"/>
</dbReference>
<dbReference type="EMBL" id="JBHTBN010000005">
    <property type="protein sequence ID" value="MFC7358075.1"/>
    <property type="molecule type" value="Genomic_DNA"/>
</dbReference>
<keyword evidence="2" id="KW-0812">Transmembrane</keyword>
<proteinExistence type="predicted"/>
<dbReference type="Proteomes" id="UP001596415">
    <property type="component" value="Unassembled WGS sequence"/>
</dbReference>
<comment type="caution">
    <text evidence="3">The sequence shown here is derived from an EMBL/GenBank/DDBJ whole genome shotgun (WGS) entry which is preliminary data.</text>
</comment>
<evidence type="ECO:0000313" key="3">
    <source>
        <dbReference type="EMBL" id="MFC7358075.1"/>
    </source>
</evidence>
<keyword evidence="2" id="KW-1133">Transmembrane helix</keyword>
<keyword evidence="1" id="KW-0175">Coiled coil</keyword>
<dbReference type="SUPFAM" id="SSF46894">
    <property type="entry name" value="C-terminal effector domain of the bipartite response regulators"/>
    <property type="match status" value="1"/>
</dbReference>
<dbReference type="InterPro" id="IPR016032">
    <property type="entry name" value="Sig_transdc_resp-reg_C-effctor"/>
</dbReference>
<dbReference type="InterPro" id="IPR011990">
    <property type="entry name" value="TPR-like_helical_dom_sf"/>
</dbReference>
<feature type="coiled-coil region" evidence="1">
    <location>
        <begin position="339"/>
        <end position="393"/>
    </location>
</feature>
<dbReference type="SUPFAM" id="SSF48452">
    <property type="entry name" value="TPR-like"/>
    <property type="match status" value="1"/>
</dbReference>
<sequence>MHGQKQEKFIRFVDSADVYVHDNPDLAWEFLNSIPTPVSKSIEGRLADYYMLKGMLYHKSGDQAKILNSFILAIKYGEKEKNYDVAGRASLDLFSNIYVVKKDSSAFKYLEDAKRYYTKTNNINGLVEVMQMPAYVAFQNHEYQKSISLLLENLEIYKNVEDDAYYYLFANYMLVDSYIHLGDLENANKYLKIYHSLQTNPTIDSYNYRSYETNLNVCMASEHLSRKEVDSALYYLREISDSKEYMDYVAKQNFYRYFSEAYKMDGNLELSKVYLDSLKNFEQELLDSNLTASFDISETLLQSEEELKSESYLKQLNRNWVIILIIVLLFLIAIFSLYYKKLNKQLNSYINQRRNYSHLSSSYEKLKVKTLNLEEYLAEIKKEIKKIAAIDEASLQRQKIRDIYKKINLESTTLISNGENHLNLINDLNIDFFNNLKTQFSKLNDSEIIICYYLAMDFKNKEIALFLNRTIRAIESKRYRISKKVGLKNGNDSLSEYLKEFFSTSEDKQN</sequence>
<name>A0ABW2MWH1_9FLAO</name>
<organism evidence="3 4">
    <name type="scientific">Jejudonia soesokkakensis</name>
    <dbReference type="NCBI Taxonomy" id="1323432"/>
    <lineage>
        <taxon>Bacteria</taxon>
        <taxon>Pseudomonadati</taxon>
        <taxon>Bacteroidota</taxon>
        <taxon>Flavobacteriia</taxon>
        <taxon>Flavobacteriales</taxon>
        <taxon>Flavobacteriaceae</taxon>
        <taxon>Jejudonia</taxon>
    </lineage>
</organism>
<gene>
    <name evidence="3" type="ORF">ACFQO1_10275</name>
</gene>